<dbReference type="Proteomes" id="UP001637994">
    <property type="component" value="Unassembled WGS sequence"/>
</dbReference>
<name>A0ABW9MDB8_9FIRM</name>
<reference evidence="1 2" key="1">
    <citation type="journal article" date="2025" name="Anaerobe">
        <title>Description of Anaerococcus kampingiae sp. nov., Anaerococcus groningensis sp. nov., Anaerococcus martiniensis sp. nov., and Anaerococcus cruorum sp. nov., isolated from human clinical specimens.</title>
        <authorList>
            <person name="Boiten K.E."/>
            <person name="Meijer J."/>
            <person name="van Wezel E.M."/>
            <person name="Veloo A.C.M."/>
        </authorList>
    </citation>
    <scope>NUCLEOTIDE SEQUENCE [LARGE SCALE GENOMIC DNA]</scope>
    <source>
        <strain evidence="1 2">ENR0874</strain>
    </source>
</reference>
<gene>
    <name evidence="1" type="ORF">ACCQ42_05975</name>
</gene>
<sequence length="104" mass="12024">MKIKLDKKGREFAAKKDIKALFINPDLDSKESCCTIGTVDFDVSTKQVGKLESYHKYDDENIEIYVNPNIYAFIKDDEEIEISAFGLGSFKKFYIKNEINTIER</sequence>
<dbReference type="EMBL" id="JBGMEF010000019">
    <property type="protein sequence ID" value="MFO3667316.1"/>
    <property type="molecule type" value="Genomic_DNA"/>
</dbReference>
<evidence type="ECO:0008006" key="3">
    <source>
        <dbReference type="Google" id="ProtNLM"/>
    </source>
</evidence>
<evidence type="ECO:0000313" key="1">
    <source>
        <dbReference type="EMBL" id="MFO3667316.1"/>
    </source>
</evidence>
<dbReference type="RefSeq" id="WP_106459947.1">
    <property type="nucleotide sequence ID" value="NZ_JBGMEF010000019.1"/>
</dbReference>
<comment type="caution">
    <text evidence="1">The sequence shown here is derived from an EMBL/GenBank/DDBJ whole genome shotgun (WGS) entry which is preliminary data.</text>
</comment>
<evidence type="ECO:0000313" key="2">
    <source>
        <dbReference type="Proteomes" id="UP001637994"/>
    </source>
</evidence>
<accession>A0ABW9MDB8</accession>
<protein>
    <recommendedName>
        <fullName evidence="3">FeS cluster biogenesis domain-containing protein</fullName>
    </recommendedName>
</protein>
<organism evidence="1 2">
    <name type="scientific">Anaerococcus kampingae</name>
    <dbReference type="NCBI Taxonomy" id="3115614"/>
    <lineage>
        <taxon>Bacteria</taxon>
        <taxon>Bacillati</taxon>
        <taxon>Bacillota</taxon>
        <taxon>Tissierellia</taxon>
        <taxon>Tissierellales</taxon>
        <taxon>Peptoniphilaceae</taxon>
        <taxon>Anaerococcus</taxon>
    </lineage>
</organism>
<proteinExistence type="predicted"/>
<keyword evidence="2" id="KW-1185">Reference proteome</keyword>